<evidence type="ECO:0000313" key="1">
    <source>
        <dbReference type="EMBL" id="MCH4294761.1"/>
    </source>
</evidence>
<comment type="caution">
    <text evidence="1">The sequence shown here is derived from an EMBL/GenBank/DDBJ whole genome shotgun (WGS) entry which is preliminary data.</text>
</comment>
<organism evidence="1 2">
    <name type="scientific">Shewanella zhuhaiensis</name>
    <dbReference type="NCBI Taxonomy" id="2919576"/>
    <lineage>
        <taxon>Bacteria</taxon>
        <taxon>Pseudomonadati</taxon>
        <taxon>Pseudomonadota</taxon>
        <taxon>Gammaproteobacteria</taxon>
        <taxon>Alteromonadales</taxon>
        <taxon>Shewanellaceae</taxon>
        <taxon>Shewanella</taxon>
    </lineage>
</organism>
<evidence type="ECO:0000313" key="2">
    <source>
        <dbReference type="Proteomes" id="UP001297581"/>
    </source>
</evidence>
<protein>
    <submittedName>
        <fullName evidence="1">STAS/SEC14 domain-containing protein</fullName>
    </submittedName>
</protein>
<dbReference type="InterPro" id="IPR038396">
    <property type="entry name" value="SpoIIAA-like_sf"/>
</dbReference>
<dbReference type="AlphaFoldDB" id="A0AAJ1BHE4"/>
<dbReference type="EMBL" id="JAKUDL010000003">
    <property type="protein sequence ID" value="MCH4294761.1"/>
    <property type="molecule type" value="Genomic_DNA"/>
</dbReference>
<name>A0AAJ1BHE4_9GAMM</name>
<keyword evidence="2" id="KW-1185">Reference proteome</keyword>
<accession>A0AAJ1BHE4</accession>
<gene>
    <name evidence="1" type="ORF">MJ923_10655</name>
</gene>
<dbReference type="InterPro" id="IPR021866">
    <property type="entry name" value="SpoIIAA-like"/>
</dbReference>
<dbReference type="RefSeq" id="WP_126168035.1">
    <property type="nucleotide sequence ID" value="NZ_JAKUDL010000003.1"/>
</dbReference>
<dbReference type="Pfam" id="PF11964">
    <property type="entry name" value="SpoIIAA-like"/>
    <property type="match status" value="1"/>
</dbReference>
<dbReference type="SUPFAM" id="SSF52091">
    <property type="entry name" value="SpoIIaa-like"/>
    <property type="match status" value="1"/>
</dbReference>
<dbReference type="Gene3D" id="3.40.50.10600">
    <property type="entry name" value="SpoIIaa-like domains"/>
    <property type="match status" value="1"/>
</dbReference>
<sequence length="127" mass="14595">MTTLRHGLTIGVERHGKDDFFVVLKVVGTLTHEDYERMVPVLEGAIEGVKDPDIYMLVDATELEGWEARAMWDDLKLGIKHGRHFEKIAVVGKPGWQEWLTKLADWFTPADARFFVDRQDALEWLGD</sequence>
<proteinExistence type="predicted"/>
<reference evidence="1 2" key="1">
    <citation type="submission" date="2022-02" db="EMBL/GenBank/DDBJ databases">
        <title>The genome sequence of Shewanella sp. 3B26.</title>
        <authorList>
            <person name="Du J."/>
        </authorList>
    </citation>
    <scope>NUCLEOTIDE SEQUENCE [LARGE SCALE GENOMIC DNA]</scope>
    <source>
        <strain evidence="1 2">3B26</strain>
    </source>
</reference>
<dbReference type="Proteomes" id="UP001297581">
    <property type="component" value="Unassembled WGS sequence"/>
</dbReference>
<dbReference type="InterPro" id="IPR036513">
    <property type="entry name" value="STAS_dom_sf"/>
</dbReference>